<protein>
    <submittedName>
        <fullName evidence="3">Peptidase S41</fullName>
    </submittedName>
</protein>
<dbReference type="GO" id="GO:0030288">
    <property type="term" value="C:outer membrane-bounded periplasmic space"/>
    <property type="evidence" value="ECO:0007669"/>
    <property type="project" value="TreeGrafter"/>
</dbReference>
<keyword evidence="1" id="KW-0732">Signal</keyword>
<feature type="domain" description="Tail specific protease" evidence="2">
    <location>
        <begin position="244"/>
        <end position="486"/>
    </location>
</feature>
<dbReference type="OrthoDB" id="5480566at2"/>
<keyword evidence="4" id="KW-1185">Reference proteome</keyword>
<reference evidence="4" key="1">
    <citation type="submission" date="2018-11" db="EMBL/GenBank/DDBJ databases">
        <title>Proposal to divide the Flavobacteriaceae and reorganize its genera based on Amino Acid Identity values calculated from whole genome sequences.</title>
        <authorList>
            <person name="Nicholson A.C."/>
            <person name="Gulvik C.A."/>
            <person name="Whitney A.M."/>
            <person name="Humrighouse B.W."/>
            <person name="Bell M."/>
            <person name="Holmes B."/>
            <person name="Steigerwalt A.G."/>
            <person name="Villarma A."/>
            <person name="Sheth M."/>
            <person name="Batra D."/>
            <person name="Pryor J."/>
            <person name="Bernardet J.-F."/>
            <person name="Hugo C."/>
            <person name="Kampfer P."/>
            <person name="Newman J.D."/>
            <person name="McQuiston J.R."/>
        </authorList>
    </citation>
    <scope>NUCLEOTIDE SEQUENCE [LARGE SCALE GENOMIC DNA]</scope>
    <source>
        <strain evidence="4">G0081</strain>
    </source>
</reference>
<name>A0A3G8XV92_9FLAO</name>
<dbReference type="PROSITE" id="PS51257">
    <property type="entry name" value="PROKAR_LIPOPROTEIN"/>
    <property type="match status" value="1"/>
</dbReference>
<accession>A0A3G8XV92</accession>
<feature type="signal peptide" evidence="1">
    <location>
        <begin position="1"/>
        <end position="19"/>
    </location>
</feature>
<dbReference type="Pfam" id="PF03572">
    <property type="entry name" value="Peptidase_S41"/>
    <property type="match status" value="1"/>
</dbReference>
<dbReference type="GO" id="GO:0004175">
    <property type="term" value="F:endopeptidase activity"/>
    <property type="evidence" value="ECO:0007669"/>
    <property type="project" value="TreeGrafter"/>
</dbReference>
<dbReference type="SUPFAM" id="SSF52096">
    <property type="entry name" value="ClpP/crotonase"/>
    <property type="match status" value="1"/>
</dbReference>
<dbReference type="SMART" id="SM00245">
    <property type="entry name" value="TSPc"/>
    <property type="match status" value="1"/>
</dbReference>
<dbReference type="Gene3D" id="3.90.226.10">
    <property type="entry name" value="2-enoyl-CoA Hydratase, Chain A, domain 1"/>
    <property type="match status" value="1"/>
</dbReference>
<dbReference type="GO" id="GO:0007165">
    <property type="term" value="P:signal transduction"/>
    <property type="evidence" value="ECO:0007669"/>
    <property type="project" value="TreeGrafter"/>
</dbReference>
<dbReference type="InterPro" id="IPR029045">
    <property type="entry name" value="ClpP/crotonase-like_dom_sf"/>
</dbReference>
<dbReference type="GO" id="GO:0006508">
    <property type="term" value="P:proteolysis"/>
    <property type="evidence" value="ECO:0007669"/>
    <property type="project" value="InterPro"/>
</dbReference>
<dbReference type="PANTHER" id="PTHR32060">
    <property type="entry name" value="TAIL-SPECIFIC PROTEASE"/>
    <property type="match status" value="1"/>
</dbReference>
<dbReference type="EMBL" id="CP034159">
    <property type="protein sequence ID" value="AZI32086.1"/>
    <property type="molecule type" value="Genomic_DNA"/>
</dbReference>
<evidence type="ECO:0000313" key="3">
    <source>
        <dbReference type="EMBL" id="AZI32086.1"/>
    </source>
</evidence>
<proteinExistence type="predicted"/>
<dbReference type="InterPro" id="IPR005151">
    <property type="entry name" value="Tail-specific_protease"/>
</dbReference>
<organism evidence="3 4">
    <name type="scientific">Kaistella carnis</name>
    <dbReference type="NCBI Taxonomy" id="1241979"/>
    <lineage>
        <taxon>Bacteria</taxon>
        <taxon>Pseudomonadati</taxon>
        <taxon>Bacteroidota</taxon>
        <taxon>Flavobacteriia</taxon>
        <taxon>Flavobacteriales</taxon>
        <taxon>Weeksellaceae</taxon>
        <taxon>Chryseobacterium group</taxon>
        <taxon>Kaistella</taxon>
    </lineage>
</organism>
<evidence type="ECO:0000256" key="1">
    <source>
        <dbReference type="SAM" id="SignalP"/>
    </source>
</evidence>
<gene>
    <name evidence="3" type="ORF">EIB73_02340</name>
</gene>
<evidence type="ECO:0000313" key="4">
    <source>
        <dbReference type="Proteomes" id="UP000270185"/>
    </source>
</evidence>
<dbReference type="GO" id="GO:0008236">
    <property type="term" value="F:serine-type peptidase activity"/>
    <property type="evidence" value="ECO:0007669"/>
    <property type="project" value="InterPro"/>
</dbReference>
<dbReference type="KEGG" id="ccas:EIB73_02340"/>
<evidence type="ECO:0000259" key="2">
    <source>
        <dbReference type="SMART" id="SM00245"/>
    </source>
</evidence>
<sequence>MKKLALLLLFLVISSCVSVKQHNKRLEIPIDATNLRKDVDFTRQKLEKLHPNLYWYISKEELNKKFDSLKLTIHKPLKPKEFYQKLAPVIAKIKEGHLRLYPYDKRLTKKEIKDLKNQKGLLNRYNFTIHHDRIFVKDNADKIPNMNVGTEILTIKDIPVKNLLHQYKPLVNSDGENQTFQKYSMERRWPSFFTAEYGILDSVKIDAKYQNELKTFYIYREKITKEEKKKTEKENKKQQRSETGKTKDYNIVTKSFNRDLQFATKDSLVAYMKIKTFSGTFSRKFYKQSFQQLKNSPAKYLILDVRDNLGGSLAEINNLYSYLVSDDFKFINDIEVTSRFSMLHANYINEFPDLLKPVAVLTYPLYLTGSLFSVKKKDERFYVRNNGIFAVRKPKKNNFKGKIYVLINGSSFSASSIISSKLKGEKRAFLVGEETGGANDGTVAGRYSTEKLPHSKLQLPIGLMLIQQNIEFTGTKKGVLPDHEIIPTLNEILQKKDIQLEWVMEDIKNNSVQK</sequence>
<dbReference type="RefSeq" id="WP_125022261.1">
    <property type="nucleotide sequence ID" value="NZ_CP034159.1"/>
</dbReference>
<dbReference type="Proteomes" id="UP000270185">
    <property type="component" value="Chromosome"/>
</dbReference>
<dbReference type="AlphaFoldDB" id="A0A3G8XV92"/>
<feature type="chain" id="PRO_5018078559" evidence="1">
    <location>
        <begin position="20"/>
        <end position="514"/>
    </location>
</feature>
<dbReference type="PANTHER" id="PTHR32060:SF30">
    <property type="entry name" value="CARBOXY-TERMINAL PROCESSING PROTEASE CTPA"/>
    <property type="match status" value="1"/>
</dbReference>